<reference evidence="4" key="1">
    <citation type="journal article" date="2019" name="Int. J. Syst. Evol. Microbiol.">
        <title>The Global Catalogue of Microorganisms (GCM) 10K type strain sequencing project: providing services to taxonomists for standard genome sequencing and annotation.</title>
        <authorList>
            <consortium name="The Broad Institute Genomics Platform"/>
            <consortium name="The Broad Institute Genome Sequencing Center for Infectious Disease"/>
            <person name="Wu L."/>
            <person name="Ma J."/>
        </authorList>
    </citation>
    <scope>NUCLEOTIDE SEQUENCE [LARGE SCALE GENOMIC DNA]</scope>
    <source>
        <strain evidence="4">JCM 4816</strain>
    </source>
</reference>
<dbReference type="Pfam" id="PF24837">
    <property type="entry name" value="AMIN-like"/>
    <property type="match status" value="1"/>
</dbReference>
<sequence length="165" mass="17311">MILNCRPVATALAGLLLAGSAAVGTTASASAAPTTVPPATAQVVNARFGVHPGYDRIVLDIKGPLPRVSVIRVDQVRYDPSGKPVPLRGSFFLRIRLAPAAAHDSAGHNVYRGPRLVALNLPHLRGFALAGDFEGVVGFGVGVRDHGAVHVFTLQNPNRVVMDVR</sequence>
<dbReference type="RefSeq" id="WP_380583102.1">
    <property type="nucleotide sequence ID" value="NZ_JBHSQJ010000049.1"/>
</dbReference>
<accession>A0ABW1G0W5</accession>
<evidence type="ECO:0000259" key="2">
    <source>
        <dbReference type="Pfam" id="PF24837"/>
    </source>
</evidence>
<keyword evidence="1" id="KW-0732">Signal</keyword>
<comment type="caution">
    <text evidence="3">The sequence shown here is derived from an EMBL/GenBank/DDBJ whole genome shotgun (WGS) entry which is preliminary data.</text>
</comment>
<feature type="signal peptide" evidence="1">
    <location>
        <begin position="1"/>
        <end position="31"/>
    </location>
</feature>
<organism evidence="3 4">
    <name type="scientific">Streptacidiphilus monticola</name>
    <dbReference type="NCBI Taxonomy" id="2161674"/>
    <lineage>
        <taxon>Bacteria</taxon>
        <taxon>Bacillati</taxon>
        <taxon>Actinomycetota</taxon>
        <taxon>Actinomycetes</taxon>
        <taxon>Kitasatosporales</taxon>
        <taxon>Streptomycetaceae</taxon>
        <taxon>Streptacidiphilus</taxon>
    </lineage>
</organism>
<feature type="domain" description="AMIN-like" evidence="2">
    <location>
        <begin position="42"/>
        <end position="164"/>
    </location>
</feature>
<gene>
    <name evidence="3" type="ORF">ACFP3V_12840</name>
</gene>
<name>A0ABW1G0W5_9ACTN</name>
<proteinExistence type="predicted"/>
<dbReference type="EMBL" id="JBHSQJ010000049">
    <property type="protein sequence ID" value="MFC5908098.1"/>
    <property type="molecule type" value="Genomic_DNA"/>
</dbReference>
<evidence type="ECO:0000256" key="1">
    <source>
        <dbReference type="SAM" id="SignalP"/>
    </source>
</evidence>
<dbReference type="Proteomes" id="UP001596174">
    <property type="component" value="Unassembled WGS sequence"/>
</dbReference>
<dbReference type="InterPro" id="IPR056303">
    <property type="entry name" value="AMIN-like"/>
</dbReference>
<evidence type="ECO:0000313" key="3">
    <source>
        <dbReference type="EMBL" id="MFC5908098.1"/>
    </source>
</evidence>
<keyword evidence="4" id="KW-1185">Reference proteome</keyword>
<feature type="chain" id="PRO_5046085929" description="AMIN-like domain-containing protein" evidence="1">
    <location>
        <begin position="32"/>
        <end position="165"/>
    </location>
</feature>
<evidence type="ECO:0000313" key="4">
    <source>
        <dbReference type="Proteomes" id="UP001596174"/>
    </source>
</evidence>
<protein>
    <recommendedName>
        <fullName evidence="2">AMIN-like domain-containing protein</fullName>
    </recommendedName>
</protein>